<feature type="transmembrane region" description="Helical" evidence="1">
    <location>
        <begin position="16"/>
        <end position="37"/>
    </location>
</feature>
<name>A0AB94IDD8_9GAMM</name>
<dbReference type="RefSeq" id="WP_024495804.1">
    <property type="nucleotide sequence ID" value="NZ_AWGA01000037.1"/>
</dbReference>
<evidence type="ECO:0000313" key="3">
    <source>
        <dbReference type="Proteomes" id="UP000506160"/>
    </source>
</evidence>
<evidence type="ECO:0000313" key="2">
    <source>
        <dbReference type="EMBL" id="TEA27480.1"/>
    </source>
</evidence>
<evidence type="ECO:0000256" key="1">
    <source>
        <dbReference type="SAM" id="Phobius"/>
    </source>
</evidence>
<comment type="caution">
    <text evidence="2">The sequence shown here is derived from an EMBL/GenBank/DDBJ whole genome shotgun (WGS) entry which is preliminary data.</text>
</comment>
<keyword evidence="1" id="KW-1133">Transmembrane helix</keyword>
<accession>A0AB94IDD8</accession>
<gene>
    <name evidence="2" type="ORF">O970_03630</name>
</gene>
<dbReference type="EMBL" id="AWGA01000037">
    <property type="protein sequence ID" value="TEA27480.1"/>
    <property type="molecule type" value="Genomic_DNA"/>
</dbReference>
<proteinExistence type="predicted"/>
<keyword evidence="3" id="KW-1185">Reference proteome</keyword>
<sequence>MNDTFIIPSKPAKRRLNFRIVMIVLLALAVSGGYYIWKENEPLVESLLPETKPIIKIYGTSKQWNRYETYLFNCITEIQYNQDPIINISYSSIETDDKQKIREECIPL</sequence>
<organism evidence="2 3">
    <name type="scientific">Candidatus Schmidhempelia bombi str. Bimp</name>
    <dbReference type="NCBI Taxonomy" id="1387197"/>
    <lineage>
        <taxon>Bacteria</taxon>
        <taxon>Pseudomonadati</taxon>
        <taxon>Pseudomonadota</taxon>
        <taxon>Gammaproteobacteria</taxon>
        <taxon>Orbales</taxon>
        <taxon>Orbaceae</taxon>
        <taxon>Candidatus Schmidhempelia</taxon>
    </lineage>
</organism>
<keyword evidence="1" id="KW-0472">Membrane</keyword>
<dbReference type="AlphaFoldDB" id="A0AB94IDD8"/>
<dbReference type="Proteomes" id="UP000506160">
    <property type="component" value="Unassembled WGS sequence"/>
</dbReference>
<reference evidence="2 3" key="1">
    <citation type="journal article" date="2014" name="Appl. Environ. Microbiol.">
        <title>Genomic features of a bumble bee symbiont reflect its host environment.</title>
        <authorList>
            <person name="Martinson V.G."/>
            <person name="Magoc T."/>
            <person name="Koch H."/>
            <person name="Salzberg S.L."/>
            <person name="Moran N.A."/>
        </authorList>
    </citation>
    <scope>NUCLEOTIDE SEQUENCE [LARGE SCALE GENOMIC DNA]</scope>
    <source>
        <strain evidence="2 3">Bimp</strain>
    </source>
</reference>
<protein>
    <submittedName>
        <fullName evidence="2">Uncharacterized protein</fullName>
    </submittedName>
</protein>
<keyword evidence="1" id="KW-0812">Transmembrane</keyword>